<dbReference type="AlphaFoldDB" id="A0A5C7EZ16"/>
<dbReference type="GO" id="GO:0006313">
    <property type="term" value="P:DNA transposition"/>
    <property type="evidence" value="ECO:0007669"/>
    <property type="project" value="InterPro"/>
</dbReference>
<evidence type="ECO:0000259" key="2">
    <source>
        <dbReference type="Pfam" id="PF13808"/>
    </source>
</evidence>
<dbReference type="InterPro" id="IPR032806">
    <property type="entry name" value="YbfD_N"/>
</dbReference>
<dbReference type="Proteomes" id="UP000321907">
    <property type="component" value="Unassembled WGS sequence"/>
</dbReference>
<dbReference type="NCBIfam" id="NF033564">
    <property type="entry name" value="transpos_ISAs1"/>
    <property type="match status" value="1"/>
</dbReference>
<dbReference type="OrthoDB" id="9815086at2"/>
<keyword evidence="4" id="KW-1185">Reference proteome</keyword>
<dbReference type="InterPro" id="IPR047647">
    <property type="entry name" value="ISAs1_transpos"/>
</dbReference>
<dbReference type="Pfam" id="PF13808">
    <property type="entry name" value="DDE_Tnp_1_assoc"/>
    <property type="match status" value="1"/>
</dbReference>
<gene>
    <name evidence="3" type="ORF">FUA23_22205</name>
</gene>
<feature type="domain" description="H repeat-associated protein N-terminal" evidence="2">
    <location>
        <begin position="18"/>
        <end position="101"/>
    </location>
</feature>
<reference evidence="3 4" key="1">
    <citation type="submission" date="2019-08" db="EMBL/GenBank/DDBJ databases">
        <title>Lewinella sp. strain SSH13 Genome sequencing and assembly.</title>
        <authorList>
            <person name="Kim I."/>
        </authorList>
    </citation>
    <scope>NUCLEOTIDE SEQUENCE [LARGE SCALE GENOMIC DNA]</scope>
    <source>
        <strain evidence="3 4">SSH13</strain>
    </source>
</reference>
<evidence type="ECO:0000313" key="4">
    <source>
        <dbReference type="Proteomes" id="UP000321907"/>
    </source>
</evidence>
<evidence type="ECO:0000313" key="3">
    <source>
        <dbReference type="EMBL" id="TXF80694.1"/>
    </source>
</evidence>
<feature type="domain" description="Transposase IS4-like" evidence="1">
    <location>
        <begin position="116"/>
        <end position="325"/>
    </location>
</feature>
<name>A0A5C7EZ16_9BACT</name>
<dbReference type="PANTHER" id="PTHR30298">
    <property type="entry name" value="H REPEAT-ASSOCIATED PREDICTED TRANSPOSASE"/>
    <property type="match status" value="1"/>
</dbReference>
<dbReference type="InterPro" id="IPR002559">
    <property type="entry name" value="Transposase_11"/>
</dbReference>
<organism evidence="3 4">
    <name type="scientific">Neolewinella aurantiaca</name>
    <dbReference type="NCBI Taxonomy" id="2602767"/>
    <lineage>
        <taxon>Bacteria</taxon>
        <taxon>Pseudomonadati</taxon>
        <taxon>Bacteroidota</taxon>
        <taxon>Saprospiria</taxon>
        <taxon>Saprospirales</taxon>
        <taxon>Lewinellaceae</taxon>
        <taxon>Neolewinella</taxon>
    </lineage>
</organism>
<comment type="caution">
    <text evidence="3">The sequence shown here is derived from an EMBL/GenBank/DDBJ whole genome shotgun (WGS) entry which is preliminary data.</text>
</comment>
<dbReference type="GO" id="GO:0003677">
    <property type="term" value="F:DNA binding"/>
    <property type="evidence" value="ECO:0007669"/>
    <property type="project" value="InterPro"/>
</dbReference>
<protein>
    <submittedName>
        <fullName evidence="3">ISAs1 family transposase</fullName>
    </submittedName>
</protein>
<dbReference type="EMBL" id="VOXD01000104">
    <property type="protein sequence ID" value="TXF80694.1"/>
    <property type="molecule type" value="Genomic_DNA"/>
</dbReference>
<dbReference type="InterPro" id="IPR051698">
    <property type="entry name" value="Transposase_11-like"/>
</dbReference>
<dbReference type="PANTHER" id="PTHR30298:SF0">
    <property type="entry name" value="PROTEIN YBFL-RELATED"/>
    <property type="match status" value="1"/>
</dbReference>
<feature type="non-terminal residue" evidence="3">
    <location>
        <position position="326"/>
    </location>
</feature>
<dbReference type="GO" id="GO:0004803">
    <property type="term" value="F:transposase activity"/>
    <property type="evidence" value="ECO:0007669"/>
    <property type="project" value="InterPro"/>
</dbReference>
<evidence type="ECO:0000259" key="1">
    <source>
        <dbReference type="Pfam" id="PF01609"/>
    </source>
</evidence>
<proteinExistence type="predicted"/>
<accession>A0A5C7EZ16</accession>
<dbReference type="Pfam" id="PF01609">
    <property type="entry name" value="DDE_Tnp_1"/>
    <property type="match status" value="1"/>
</dbReference>
<sequence length="326" mass="36656">MQNKETTNLPLDPLPGVDQIPDPRNACLVHHPLPEVLFLVVAASVSYCDKLTEMALFGEEKLEWLRKYYPYKYGAPSHDTLGRVLSLIERRAFERWFMTWVAQTFDLDAKELINFDGKRLAGSANRMDQSKKKDEGGKYAKLVVNAFAAGSGIVMGQCDVSSKLSEIKGAKQLLEDLSVEGCCISGDANFCGRDFLELIIDKRADYLMALKGKSPILHQAAQDAFADESVVKSVHVTEETGHGREEKRTYRSISVTALPLDVTASYCRLSQLVEVTRERRITRKATEPSLEVHYYITSLDSSVEDLASKVRGHWSIENRLHWILDV</sequence>
<dbReference type="RefSeq" id="WP_147932966.1">
    <property type="nucleotide sequence ID" value="NZ_VOXD01000104.1"/>
</dbReference>